<keyword evidence="1" id="KW-0175">Coiled coil</keyword>
<name>A0ABY0ICI4_9BACT</name>
<protein>
    <submittedName>
        <fullName evidence="2">Uncharacterized protein</fullName>
    </submittedName>
</protein>
<evidence type="ECO:0000256" key="1">
    <source>
        <dbReference type="SAM" id="Coils"/>
    </source>
</evidence>
<evidence type="ECO:0000313" key="3">
    <source>
        <dbReference type="Proteomes" id="UP000443582"/>
    </source>
</evidence>
<comment type="caution">
    <text evidence="2">The sequence shown here is derived from an EMBL/GenBank/DDBJ whole genome shotgun (WGS) entry which is preliminary data.</text>
</comment>
<organism evidence="2 3">
    <name type="scientific">Halobacteriovorax vibrionivorans</name>
    <dbReference type="NCBI Taxonomy" id="2152716"/>
    <lineage>
        <taxon>Bacteria</taxon>
        <taxon>Pseudomonadati</taxon>
        <taxon>Bdellovibrionota</taxon>
        <taxon>Bacteriovoracia</taxon>
        <taxon>Bacteriovoracales</taxon>
        <taxon>Halobacteriovoraceae</taxon>
        <taxon>Halobacteriovorax</taxon>
    </lineage>
</organism>
<dbReference type="Proteomes" id="UP000443582">
    <property type="component" value="Unassembled WGS sequence"/>
</dbReference>
<proteinExistence type="predicted"/>
<feature type="coiled-coil region" evidence="1">
    <location>
        <begin position="52"/>
        <end position="79"/>
    </location>
</feature>
<gene>
    <name evidence="2" type="ORF">DAY19_11805</name>
</gene>
<sequence>MNRVFILSGAFLVLAAILSLNVEHDDLKSLKLQHKKARLSRNTCGMQDLSCHRHYLNLIKRLEGRIDLLEKKVINTKEG</sequence>
<evidence type="ECO:0000313" key="2">
    <source>
        <dbReference type="EMBL" id="RZF20663.1"/>
    </source>
</evidence>
<reference evidence="3" key="1">
    <citation type="journal article" date="2019" name="Int. J. Syst. Evol. Microbiol.">
        <title>Halobacteriovorax valvorus sp. nov., a novel prokaryotic predator isolated from coastal seawater of China.</title>
        <authorList>
            <person name="Chen M.-X."/>
        </authorList>
    </citation>
    <scope>NUCLEOTIDE SEQUENCE [LARGE SCALE GENOMIC DNA]</scope>
    <source>
        <strain evidence="3">BL9</strain>
    </source>
</reference>
<accession>A0ABY0ICI4</accession>
<dbReference type="RefSeq" id="WP_115362710.1">
    <property type="nucleotide sequence ID" value="NZ_QDKL01000003.1"/>
</dbReference>
<dbReference type="EMBL" id="QDKL01000003">
    <property type="protein sequence ID" value="RZF20663.1"/>
    <property type="molecule type" value="Genomic_DNA"/>
</dbReference>
<keyword evidence="3" id="KW-1185">Reference proteome</keyword>